<organism evidence="2">
    <name type="scientific">marine sediment metagenome</name>
    <dbReference type="NCBI Taxonomy" id="412755"/>
    <lineage>
        <taxon>unclassified sequences</taxon>
        <taxon>metagenomes</taxon>
        <taxon>ecological metagenomes</taxon>
    </lineage>
</organism>
<dbReference type="AlphaFoldDB" id="A0A0F9X5T6"/>
<gene>
    <name evidence="2" type="ORF">LCGC14_0264910</name>
</gene>
<dbReference type="EMBL" id="LAZR01000143">
    <property type="protein sequence ID" value="KKN86928.1"/>
    <property type="molecule type" value="Genomic_DNA"/>
</dbReference>
<evidence type="ECO:0000313" key="2">
    <source>
        <dbReference type="EMBL" id="KKN86928.1"/>
    </source>
</evidence>
<proteinExistence type="predicted"/>
<dbReference type="PRINTS" id="PR00297">
    <property type="entry name" value="CHAPERONIN10"/>
</dbReference>
<evidence type="ECO:0008006" key="3">
    <source>
        <dbReference type="Google" id="ProtNLM"/>
    </source>
</evidence>
<dbReference type="GO" id="GO:0044183">
    <property type="term" value="F:protein folding chaperone"/>
    <property type="evidence" value="ECO:0007669"/>
    <property type="project" value="InterPro"/>
</dbReference>
<dbReference type="InterPro" id="IPR011032">
    <property type="entry name" value="GroES-like_sf"/>
</dbReference>
<comment type="caution">
    <text evidence="2">The sequence shown here is derived from an EMBL/GenBank/DDBJ whole genome shotgun (WGS) entry which is preliminary data.</text>
</comment>
<protein>
    <recommendedName>
        <fullName evidence="3">10 kDa chaperonin</fullName>
    </recommendedName>
</protein>
<accession>A0A0F9X5T6</accession>
<dbReference type="CDD" id="cd00320">
    <property type="entry name" value="cpn10"/>
    <property type="match status" value="1"/>
</dbReference>
<reference evidence="2" key="1">
    <citation type="journal article" date="2015" name="Nature">
        <title>Complex archaea that bridge the gap between prokaryotes and eukaryotes.</title>
        <authorList>
            <person name="Spang A."/>
            <person name="Saw J.H."/>
            <person name="Jorgensen S.L."/>
            <person name="Zaremba-Niedzwiedzka K."/>
            <person name="Martijn J."/>
            <person name="Lind A.E."/>
            <person name="van Eijk R."/>
            <person name="Schleper C."/>
            <person name="Guy L."/>
            <person name="Ettema T.J."/>
        </authorList>
    </citation>
    <scope>NUCLEOTIDE SEQUENCE</scope>
</reference>
<dbReference type="Gene3D" id="2.30.33.40">
    <property type="entry name" value="GroES chaperonin"/>
    <property type="match status" value="1"/>
</dbReference>
<evidence type="ECO:0000256" key="1">
    <source>
        <dbReference type="ARBA" id="ARBA00023186"/>
    </source>
</evidence>
<dbReference type="SUPFAM" id="SSF50129">
    <property type="entry name" value="GroES-like"/>
    <property type="match status" value="1"/>
</dbReference>
<dbReference type="InterPro" id="IPR037124">
    <property type="entry name" value="Chaperonin_GroES_sf"/>
</dbReference>
<dbReference type="Pfam" id="PF00166">
    <property type="entry name" value="Cpn10"/>
    <property type="match status" value="1"/>
</dbReference>
<name>A0A0F9X5T6_9ZZZZ</name>
<dbReference type="SMART" id="SM00883">
    <property type="entry name" value="Cpn10"/>
    <property type="match status" value="1"/>
</dbReference>
<sequence length="91" mass="9679">MSIGVKPLGSRILIQVQKIEEQELKSGLVLPGSNAPGDTHKADVVAVGSDVENVKLGDLILVSLFAGDGVEIGQEQYRIVDEEVVLAVIDR</sequence>
<dbReference type="GO" id="GO:0005524">
    <property type="term" value="F:ATP binding"/>
    <property type="evidence" value="ECO:0007669"/>
    <property type="project" value="InterPro"/>
</dbReference>
<keyword evidence="1" id="KW-0143">Chaperone</keyword>
<dbReference type="InterPro" id="IPR020818">
    <property type="entry name" value="Chaperonin_GroES"/>
</dbReference>